<name>A0A662DBZ4_UNCAE</name>
<sequence length="69" mass="7942">NGIETKIHYPIPIHLQKCASNLGYAPGRFPFTEKQAKMILSLPIYPELTNHQISLICSTIKKFFDQLKR</sequence>
<accession>A0A662DBZ4</accession>
<organism evidence="1 2">
    <name type="scientific">Aerophobetes bacterium</name>
    <dbReference type="NCBI Taxonomy" id="2030807"/>
    <lineage>
        <taxon>Bacteria</taxon>
        <taxon>Candidatus Aerophobota</taxon>
    </lineage>
</organism>
<dbReference type="Gene3D" id="3.90.1150.10">
    <property type="entry name" value="Aspartate Aminotransferase, domain 1"/>
    <property type="match status" value="1"/>
</dbReference>
<proteinExistence type="predicted"/>
<evidence type="ECO:0008006" key="3">
    <source>
        <dbReference type="Google" id="ProtNLM"/>
    </source>
</evidence>
<dbReference type="Proteomes" id="UP000267654">
    <property type="component" value="Unassembled WGS sequence"/>
</dbReference>
<reference evidence="1 2" key="1">
    <citation type="submission" date="2018-06" db="EMBL/GenBank/DDBJ databases">
        <title>Extensive metabolic versatility and redundancy in microbially diverse, dynamic hydrothermal sediments.</title>
        <authorList>
            <person name="Dombrowski N."/>
            <person name="Teske A."/>
            <person name="Baker B.J."/>
        </authorList>
    </citation>
    <scope>NUCLEOTIDE SEQUENCE [LARGE SCALE GENOMIC DNA]</scope>
    <source>
        <strain evidence="1">B19_G9</strain>
    </source>
</reference>
<comment type="caution">
    <text evidence="1">The sequence shown here is derived from an EMBL/GenBank/DDBJ whole genome shotgun (WGS) entry which is preliminary data.</text>
</comment>
<dbReference type="SUPFAM" id="SSF53383">
    <property type="entry name" value="PLP-dependent transferases"/>
    <property type="match status" value="1"/>
</dbReference>
<gene>
    <name evidence="1" type="ORF">DRI96_03670</name>
</gene>
<feature type="non-terminal residue" evidence="1">
    <location>
        <position position="1"/>
    </location>
</feature>
<dbReference type="Pfam" id="PF01041">
    <property type="entry name" value="DegT_DnrJ_EryC1"/>
    <property type="match status" value="1"/>
</dbReference>
<dbReference type="InterPro" id="IPR015424">
    <property type="entry name" value="PyrdxlP-dep_Trfase"/>
</dbReference>
<dbReference type="AlphaFoldDB" id="A0A662DBZ4"/>
<evidence type="ECO:0000313" key="2">
    <source>
        <dbReference type="Proteomes" id="UP000267654"/>
    </source>
</evidence>
<dbReference type="InterPro" id="IPR015422">
    <property type="entry name" value="PyrdxlP-dep_Trfase_small"/>
</dbReference>
<evidence type="ECO:0000313" key="1">
    <source>
        <dbReference type="EMBL" id="RLE12995.1"/>
    </source>
</evidence>
<dbReference type="EMBL" id="QMQB01000117">
    <property type="protein sequence ID" value="RLE12995.1"/>
    <property type="molecule type" value="Genomic_DNA"/>
</dbReference>
<dbReference type="InterPro" id="IPR000653">
    <property type="entry name" value="DegT/StrS_aminotransferase"/>
</dbReference>
<protein>
    <recommendedName>
        <fullName evidence="3">Transcriptional regulator</fullName>
    </recommendedName>
</protein>